<organism evidence="10 11">
    <name type="scientific">Scyliorhinus torazame</name>
    <name type="common">Cloudy catshark</name>
    <name type="synonym">Catulus torazame</name>
    <dbReference type="NCBI Taxonomy" id="75743"/>
    <lineage>
        <taxon>Eukaryota</taxon>
        <taxon>Metazoa</taxon>
        <taxon>Chordata</taxon>
        <taxon>Craniata</taxon>
        <taxon>Vertebrata</taxon>
        <taxon>Chondrichthyes</taxon>
        <taxon>Elasmobranchii</taxon>
        <taxon>Galeomorphii</taxon>
        <taxon>Galeoidea</taxon>
        <taxon>Carcharhiniformes</taxon>
        <taxon>Scyliorhinidae</taxon>
        <taxon>Scyliorhinus</taxon>
    </lineage>
</organism>
<comment type="subcellular location">
    <subcellularLocation>
        <location evidence="1">Cytoplasm</location>
        <location evidence="1">Cytoskeleton</location>
    </subcellularLocation>
    <subcellularLocation>
        <location evidence="8">Presynapse</location>
    </subcellularLocation>
</comment>
<dbReference type="GO" id="GO:0007274">
    <property type="term" value="P:neuromuscular synaptic transmission"/>
    <property type="evidence" value="ECO:0007669"/>
    <property type="project" value="TreeGrafter"/>
</dbReference>
<name>A0A401PMV3_SCYTO</name>
<reference evidence="10 11" key="1">
    <citation type="journal article" date="2018" name="Nat. Ecol. Evol.">
        <title>Shark genomes provide insights into elasmobranch evolution and the origin of vertebrates.</title>
        <authorList>
            <person name="Hara Y"/>
            <person name="Yamaguchi K"/>
            <person name="Onimaru K"/>
            <person name="Kadota M"/>
            <person name="Koyanagi M"/>
            <person name="Keeley SD"/>
            <person name="Tatsumi K"/>
            <person name="Tanaka K"/>
            <person name="Motone F"/>
            <person name="Kageyama Y"/>
            <person name="Nozu R"/>
            <person name="Adachi N"/>
            <person name="Nishimura O"/>
            <person name="Nakagawa R"/>
            <person name="Tanegashima C"/>
            <person name="Kiyatake I"/>
            <person name="Matsumoto R"/>
            <person name="Murakumo K"/>
            <person name="Nishida K"/>
            <person name="Terakita A"/>
            <person name="Kuratani S"/>
            <person name="Sato K"/>
            <person name="Hyodo S Kuraku.S."/>
        </authorList>
    </citation>
    <scope>NUCLEOTIDE SEQUENCE [LARGE SCALE GENOMIC DNA]</scope>
</reference>
<evidence type="ECO:0000256" key="5">
    <source>
        <dbReference type="ARBA" id="ARBA00023054"/>
    </source>
</evidence>
<dbReference type="Proteomes" id="UP000288216">
    <property type="component" value="Unassembled WGS sequence"/>
</dbReference>
<evidence type="ECO:0000256" key="1">
    <source>
        <dbReference type="ARBA" id="ARBA00004245"/>
    </source>
</evidence>
<evidence type="ECO:0000256" key="3">
    <source>
        <dbReference type="ARBA" id="ARBA00022553"/>
    </source>
</evidence>
<evidence type="ECO:0000256" key="8">
    <source>
        <dbReference type="ARBA" id="ARBA00034106"/>
    </source>
</evidence>
<dbReference type="InterPro" id="IPR019323">
    <property type="entry name" value="ELKS/CAST"/>
</dbReference>
<evidence type="ECO:0000256" key="2">
    <source>
        <dbReference type="ARBA" id="ARBA00022490"/>
    </source>
</evidence>
<evidence type="ECO:0000256" key="9">
    <source>
        <dbReference type="SAM" id="MobiDB-lite"/>
    </source>
</evidence>
<keyword evidence="4" id="KW-0770">Synapse</keyword>
<feature type="compositionally biased region" description="Polar residues" evidence="9">
    <location>
        <begin position="10"/>
        <end position="20"/>
    </location>
</feature>
<dbReference type="GO" id="GO:0030424">
    <property type="term" value="C:axon"/>
    <property type="evidence" value="ECO:0007669"/>
    <property type="project" value="UniProtKB-SubCell"/>
</dbReference>
<proteinExistence type="predicted"/>
<comment type="caution">
    <text evidence="10">The sequence shown here is derived from an EMBL/GenBank/DDBJ whole genome shotgun (WGS) entry which is preliminary data.</text>
</comment>
<dbReference type="GO" id="GO:0048167">
    <property type="term" value="P:regulation of synaptic plasticity"/>
    <property type="evidence" value="ECO:0007669"/>
    <property type="project" value="TreeGrafter"/>
</dbReference>
<evidence type="ECO:0000313" key="11">
    <source>
        <dbReference type="Proteomes" id="UP000288216"/>
    </source>
</evidence>
<gene>
    <name evidence="10" type="ORF">scyTo_0003501</name>
</gene>
<keyword evidence="7" id="KW-0966">Cell projection</keyword>
<dbReference type="GO" id="GO:0048788">
    <property type="term" value="C:cytoskeleton of presynaptic active zone"/>
    <property type="evidence" value="ECO:0007669"/>
    <property type="project" value="TreeGrafter"/>
</dbReference>
<evidence type="ECO:0000256" key="4">
    <source>
        <dbReference type="ARBA" id="ARBA00023018"/>
    </source>
</evidence>
<feature type="region of interest" description="Disordered" evidence="9">
    <location>
        <begin position="1"/>
        <end position="20"/>
    </location>
</feature>
<keyword evidence="2" id="KW-0963">Cytoplasm</keyword>
<evidence type="ECO:0000313" key="10">
    <source>
        <dbReference type="EMBL" id="GCB74411.1"/>
    </source>
</evidence>
<evidence type="ECO:0000256" key="6">
    <source>
        <dbReference type="ARBA" id="ARBA00023212"/>
    </source>
</evidence>
<dbReference type="STRING" id="75743.A0A401PMV3"/>
<keyword evidence="11" id="KW-1185">Reference proteome</keyword>
<dbReference type="EMBL" id="BFAA01000963">
    <property type="protein sequence ID" value="GCB74411.1"/>
    <property type="molecule type" value="Genomic_DNA"/>
</dbReference>
<dbReference type="Pfam" id="PF10174">
    <property type="entry name" value="Cast"/>
    <property type="match status" value="1"/>
</dbReference>
<accession>A0A401PMV3</accession>
<keyword evidence="6" id="KW-0206">Cytoskeleton</keyword>
<dbReference type="AlphaFoldDB" id="A0A401PMV3"/>
<dbReference type="PANTHER" id="PTHR18861:SF1">
    <property type="entry name" value="ELKS_RAB6-INTERACTING_CAST FAMILY MEMBER 1"/>
    <property type="match status" value="1"/>
</dbReference>
<sequence>MLKVTRESFETTTEARTSTNLSDRIEQLEKVVAQYRDEANIAQAEVDRLLEILKEMENEKSDKDKKIAELEIQMKEQSKKLANLKHKEQVEKKKNAQLLEEARRREDNLADDSHQLQHTGKTYVTVEGFFARNGFIMLRFSENFVIKFREDELG</sequence>
<keyword evidence="3" id="KW-0597">Phosphoprotein</keyword>
<dbReference type="PANTHER" id="PTHR18861">
    <property type="entry name" value="ELKS/RAB6-INTERACTING/CAST PROTEIN"/>
    <property type="match status" value="1"/>
</dbReference>
<dbReference type="GO" id="GO:0098882">
    <property type="term" value="F:structural constituent of presynaptic active zone"/>
    <property type="evidence" value="ECO:0007669"/>
    <property type="project" value="TreeGrafter"/>
</dbReference>
<keyword evidence="5" id="KW-0175">Coiled coil</keyword>
<protein>
    <submittedName>
        <fullName evidence="10">Uncharacterized protein</fullName>
    </submittedName>
</protein>
<dbReference type="OrthoDB" id="8958320at2759"/>
<evidence type="ECO:0000256" key="7">
    <source>
        <dbReference type="ARBA" id="ARBA00023273"/>
    </source>
</evidence>